<keyword evidence="4" id="KW-1185">Reference proteome</keyword>
<evidence type="ECO:0000259" key="2">
    <source>
        <dbReference type="Pfam" id="PF12802"/>
    </source>
</evidence>
<sequence length="405" mass="42465">MIRVSSRQDFCTREMEEIAASSVGPMSTTGSLPTPAHPREAEVIEVFRGGGAITRAGLAEVTGLSRSTISAVVTRLVDEGAVKVVGHDERDGRGRPTEQVAVDRAALRALGIDLAHGAARVVALNTFGEVLASRQAEHEGSPGARRRHELVERLLGELDLSSATPALRGIGLGISGPAALTRPERAPWSGLVETLQARFAAPVHVDNTTRFAAFAEHLAAGDNGRTTLHVRCYQGVGGAIVRDGALDLGADGMAGEIGHLPVEMPGMTCRCGRSGCLETVASTPAVLSALRSHGIVLRSPAELRAVLEARPPQLRGVLERVAHGIARALVLATTIVDPDEVILTGDLVDADDALLETIRPLVAESVGERFPVIPLDRGRLDAFAGATGAALVVLHPRRPGKDLFA</sequence>
<dbReference type="Proteomes" id="UP000245590">
    <property type="component" value="Unassembled WGS sequence"/>
</dbReference>
<comment type="similarity">
    <text evidence="1">Belongs to the ROK (NagC/XylR) family.</text>
</comment>
<dbReference type="PANTHER" id="PTHR18964:SF149">
    <property type="entry name" value="BIFUNCTIONAL UDP-N-ACETYLGLUCOSAMINE 2-EPIMERASE_N-ACETYLMANNOSAMINE KINASE"/>
    <property type="match status" value="1"/>
</dbReference>
<dbReference type="SUPFAM" id="SSF46785">
    <property type="entry name" value="Winged helix' DNA-binding domain"/>
    <property type="match status" value="1"/>
</dbReference>
<dbReference type="Pfam" id="PF12802">
    <property type="entry name" value="MarR_2"/>
    <property type="match status" value="1"/>
</dbReference>
<dbReference type="Gene3D" id="3.30.420.40">
    <property type="match status" value="2"/>
</dbReference>
<dbReference type="GO" id="GO:0003700">
    <property type="term" value="F:DNA-binding transcription factor activity"/>
    <property type="evidence" value="ECO:0007669"/>
    <property type="project" value="InterPro"/>
</dbReference>
<dbReference type="InterPro" id="IPR036388">
    <property type="entry name" value="WH-like_DNA-bd_sf"/>
</dbReference>
<dbReference type="Pfam" id="PF00480">
    <property type="entry name" value="ROK"/>
    <property type="match status" value="1"/>
</dbReference>
<dbReference type="InterPro" id="IPR043129">
    <property type="entry name" value="ATPase_NBD"/>
</dbReference>
<dbReference type="EMBL" id="QFKX01000002">
    <property type="protein sequence ID" value="PWH06356.1"/>
    <property type="molecule type" value="Genomic_DNA"/>
</dbReference>
<protein>
    <recommendedName>
        <fullName evidence="2">HTH marR-type domain-containing protein</fullName>
    </recommendedName>
</protein>
<dbReference type="InterPro" id="IPR000835">
    <property type="entry name" value="HTH_MarR-typ"/>
</dbReference>
<comment type="caution">
    <text evidence="3">The sequence shown here is derived from an EMBL/GenBank/DDBJ whole genome shotgun (WGS) entry which is preliminary data.</text>
</comment>
<evidence type="ECO:0000313" key="3">
    <source>
        <dbReference type="EMBL" id="PWH06356.1"/>
    </source>
</evidence>
<organism evidence="3 4">
    <name type="scientific">Brachybacterium endophyticum</name>
    <dbReference type="NCBI Taxonomy" id="2182385"/>
    <lineage>
        <taxon>Bacteria</taxon>
        <taxon>Bacillati</taxon>
        <taxon>Actinomycetota</taxon>
        <taxon>Actinomycetes</taxon>
        <taxon>Micrococcales</taxon>
        <taxon>Dermabacteraceae</taxon>
        <taxon>Brachybacterium</taxon>
    </lineage>
</organism>
<gene>
    <name evidence="3" type="ORF">DEO23_05095</name>
</gene>
<dbReference type="PANTHER" id="PTHR18964">
    <property type="entry name" value="ROK (REPRESSOR, ORF, KINASE) FAMILY"/>
    <property type="match status" value="1"/>
</dbReference>
<accession>A0A2U2RKI7</accession>
<proteinExistence type="inferred from homology"/>
<dbReference type="AlphaFoldDB" id="A0A2U2RKI7"/>
<dbReference type="SUPFAM" id="SSF53067">
    <property type="entry name" value="Actin-like ATPase domain"/>
    <property type="match status" value="2"/>
</dbReference>
<dbReference type="InterPro" id="IPR000600">
    <property type="entry name" value="ROK"/>
</dbReference>
<dbReference type="Gene3D" id="1.10.10.10">
    <property type="entry name" value="Winged helix-like DNA-binding domain superfamily/Winged helix DNA-binding domain"/>
    <property type="match status" value="1"/>
</dbReference>
<name>A0A2U2RKI7_9MICO</name>
<reference evidence="3 4" key="1">
    <citation type="submission" date="2018-05" db="EMBL/GenBank/DDBJ databases">
        <title>Brachybacterium sp. M1HQ-2T, whole genome shotgun sequence.</title>
        <authorList>
            <person name="Tuo L."/>
        </authorList>
    </citation>
    <scope>NUCLEOTIDE SEQUENCE [LARGE SCALE GENOMIC DNA]</scope>
    <source>
        <strain evidence="3 4">M1HQ-2</strain>
    </source>
</reference>
<evidence type="ECO:0000256" key="1">
    <source>
        <dbReference type="ARBA" id="ARBA00006479"/>
    </source>
</evidence>
<evidence type="ECO:0000313" key="4">
    <source>
        <dbReference type="Proteomes" id="UP000245590"/>
    </source>
</evidence>
<dbReference type="InterPro" id="IPR036390">
    <property type="entry name" value="WH_DNA-bd_sf"/>
</dbReference>
<feature type="domain" description="HTH marR-type" evidence="2">
    <location>
        <begin position="48"/>
        <end position="93"/>
    </location>
</feature>